<dbReference type="Proteomes" id="UP001642360">
    <property type="component" value="Unassembled WGS sequence"/>
</dbReference>
<keyword evidence="2" id="KW-1185">Reference proteome</keyword>
<name>A0ABC8SY23_9AQUA</name>
<sequence length="69" mass="7634">MSYADGPLYDSSAYTECKVHAEEPLYNGGVLKDHQVSTMAVEDNNGTRIYSPAFLLHNLIQGTIYCFSS</sequence>
<evidence type="ECO:0000313" key="2">
    <source>
        <dbReference type="Proteomes" id="UP001642360"/>
    </source>
</evidence>
<dbReference type="EMBL" id="CAUOFW020003791">
    <property type="protein sequence ID" value="CAK9162089.1"/>
    <property type="molecule type" value="Genomic_DNA"/>
</dbReference>
<gene>
    <name evidence="1" type="ORF">ILEXP_LOCUS30924</name>
</gene>
<accession>A0ABC8SY23</accession>
<reference evidence="1 2" key="1">
    <citation type="submission" date="2024-02" db="EMBL/GenBank/DDBJ databases">
        <authorList>
            <person name="Vignale AGUSTIN F."/>
            <person name="Sosa J E."/>
            <person name="Modenutti C."/>
        </authorList>
    </citation>
    <scope>NUCLEOTIDE SEQUENCE [LARGE SCALE GENOMIC DNA]</scope>
</reference>
<dbReference type="AlphaFoldDB" id="A0ABC8SY23"/>
<evidence type="ECO:0000313" key="1">
    <source>
        <dbReference type="EMBL" id="CAK9162089.1"/>
    </source>
</evidence>
<proteinExistence type="predicted"/>
<comment type="caution">
    <text evidence="1">The sequence shown here is derived from an EMBL/GenBank/DDBJ whole genome shotgun (WGS) entry which is preliminary data.</text>
</comment>
<protein>
    <submittedName>
        <fullName evidence="1">Uncharacterized protein</fullName>
    </submittedName>
</protein>
<organism evidence="1 2">
    <name type="scientific">Ilex paraguariensis</name>
    <name type="common">yerba mate</name>
    <dbReference type="NCBI Taxonomy" id="185542"/>
    <lineage>
        <taxon>Eukaryota</taxon>
        <taxon>Viridiplantae</taxon>
        <taxon>Streptophyta</taxon>
        <taxon>Embryophyta</taxon>
        <taxon>Tracheophyta</taxon>
        <taxon>Spermatophyta</taxon>
        <taxon>Magnoliopsida</taxon>
        <taxon>eudicotyledons</taxon>
        <taxon>Gunneridae</taxon>
        <taxon>Pentapetalae</taxon>
        <taxon>asterids</taxon>
        <taxon>campanulids</taxon>
        <taxon>Aquifoliales</taxon>
        <taxon>Aquifoliaceae</taxon>
        <taxon>Ilex</taxon>
    </lineage>
</organism>